<comment type="subcellular location">
    <subcellularLocation>
        <location evidence="9">Cytoplasm</location>
    </subcellularLocation>
</comment>
<dbReference type="InterPro" id="IPR055132">
    <property type="entry name" value="RNase_J_b_CASP"/>
</dbReference>
<dbReference type="RefSeq" id="WP_280102060.1">
    <property type="nucleotide sequence ID" value="NZ_CP122979.1"/>
</dbReference>
<evidence type="ECO:0000256" key="3">
    <source>
        <dbReference type="ARBA" id="ARBA00022723"/>
    </source>
</evidence>
<dbReference type="SUPFAM" id="SSF56281">
    <property type="entry name" value="Metallo-hydrolase/oxidoreductase"/>
    <property type="match status" value="1"/>
</dbReference>
<dbReference type="Pfam" id="PF22505">
    <property type="entry name" value="RNase_J_b_CASP"/>
    <property type="match status" value="1"/>
</dbReference>
<dbReference type="Pfam" id="PF00753">
    <property type="entry name" value="Lactamase_B"/>
    <property type="match status" value="1"/>
</dbReference>
<dbReference type="PANTHER" id="PTHR43694:SF1">
    <property type="entry name" value="RIBONUCLEASE J"/>
    <property type="match status" value="1"/>
</dbReference>
<dbReference type="InterPro" id="IPR001279">
    <property type="entry name" value="Metallo-B-lactamas"/>
</dbReference>
<dbReference type="Gene3D" id="3.40.50.10710">
    <property type="entry name" value="Metallo-hydrolase/oxidoreductase"/>
    <property type="match status" value="1"/>
</dbReference>
<dbReference type="EC" id="3.1.-.-" evidence="9"/>
<evidence type="ECO:0000313" key="11">
    <source>
        <dbReference type="EMBL" id="WGI36758.1"/>
    </source>
</evidence>
<dbReference type="Pfam" id="PF07521">
    <property type="entry name" value="RMMBL"/>
    <property type="match status" value="1"/>
</dbReference>
<dbReference type="InterPro" id="IPR041636">
    <property type="entry name" value="RNase_J_C"/>
</dbReference>
<keyword evidence="7 9" id="KW-0269">Exonuclease</keyword>
<gene>
    <name evidence="9" type="primary">rnj</name>
    <name evidence="11" type="ORF">QEG99_00510</name>
</gene>
<comment type="function">
    <text evidence="9">An RNase that has 5'-3' exonuclease and possibly endonuclease activity. Involved in maturation of rRNA and in some organisms also mRNA maturation and/or decay.</text>
</comment>
<evidence type="ECO:0000256" key="1">
    <source>
        <dbReference type="ARBA" id="ARBA00022490"/>
    </source>
</evidence>
<evidence type="ECO:0000256" key="8">
    <source>
        <dbReference type="ARBA" id="ARBA00022884"/>
    </source>
</evidence>
<evidence type="ECO:0000259" key="10">
    <source>
        <dbReference type="SMART" id="SM00849"/>
    </source>
</evidence>
<dbReference type="InterPro" id="IPR011108">
    <property type="entry name" value="RMMBL"/>
</dbReference>
<dbReference type="Pfam" id="PF17770">
    <property type="entry name" value="RNase_J_C"/>
    <property type="match status" value="1"/>
</dbReference>
<reference evidence="11" key="1">
    <citation type="submission" date="2023-04" db="EMBL/GenBank/DDBJ databases">
        <title>Completed genome of Mycoplasma lagogenitalium type strain 12MS.</title>
        <authorList>
            <person name="Spergser J."/>
        </authorList>
    </citation>
    <scope>NUCLEOTIDE SEQUENCE</scope>
    <source>
        <strain evidence="11">12MS</strain>
    </source>
</reference>
<dbReference type="InterPro" id="IPR036866">
    <property type="entry name" value="RibonucZ/Hydroxyglut_hydro"/>
</dbReference>
<dbReference type="Gene3D" id="3.60.15.10">
    <property type="entry name" value="Ribonuclease Z/Hydroxyacylglutathione hydrolase-like"/>
    <property type="match status" value="1"/>
</dbReference>
<keyword evidence="9" id="KW-0698">rRNA processing</keyword>
<dbReference type="Proteomes" id="UP001179842">
    <property type="component" value="Chromosome"/>
</dbReference>
<accession>A0ABY8LU39</accession>
<evidence type="ECO:0000256" key="2">
    <source>
        <dbReference type="ARBA" id="ARBA00022722"/>
    </source>
</evidence>
<feature type="binding site" evidence="9">
    <location>
        <begin position="361"/>
        <end position="365"/>
    </location>
    <ligand>
        <name>substrate</name>
    </ligand>
</feature>
<evidence type="ECO:0000256" key="9">
    <source>
        <dbReference type="HAMAP-Rule" id="MF_01491"/>
    </source>
</evidence>
<keyword evidence="4 9" id="KW-0255">Endonuclease</keyword>
<proteinExistence type="inferred from homology"/>
<evidence type="ECO:0000256" key="4">
    <source>
        <dbReference type="ARBA" id="ARBA00022759"/>
    </source>
</evidence>
<dbReference type="InterPro" id="IPR004613">
    <property type="entry name" value="RNase_J"/>
</dbReference>
<dbReference type="CDD" id="cd07714">
    <property type="entry name" value="RNaseJ_MBL-fold"/>
    <property type="match status" value="1"/>
</dbReference>
<dbReference type="HAMAP" id="MF_01491">
    <property type="entry name" value="RNase_J_bact"/>
    <property type="match status" value="1"/>
</dbReference>
<keyword evidence="12" id="KW-1185">Reference proteome</keyword>
<comment type="similarity">
    <text evidence="9">Belongs to the metallo-beta-lactamase superfamily. RNA-metabolizing metallo-beta-lactamase-like family. Bacterial RNase J subfamily.</text>
</comment>
<sequence length="586" mass="66226">MKPTKLFALGGMQEIGKSTLVIEYKDEIVVIDAGIKFADTFATGIKGIIPDYSYLKKNQHKIKGLFITHGHEDHIGGVTYLIQEVDIAKIYAPKIAIQYLKAKFEDRGIRKKVEYIEIERDNIHKFKEIEVDFWTAQHSIPDAFGIRVKTPNGSIMCTGDFRFDYTPIGNLTDFSKLEKIGNEDLTVLLSDSTNAMRPFHSPSEKDILKDIESHMVSAKKKIIITAFASNLTRVKVIIELAAKLGKKVVTFGRSMVSGVQIGRKMGYIDAPNDVFIDKKSISKYQDNELVILTTGSQGEQMAALTRMSIGKHPQVTLKHGDMIIFSSSPIPGNRIKIELLVNRLYKSGAIIKENGADGYLHTSGHAYKEEHEKIFKLTKPTYFVPYHGEYRMSVVHGQTAVENGVDPKNIIIPRIGEVLYLVNGKLTKSDEFINPGPIFIDGDIVSKVNSALIKERTALGENGFVHVVIAIDRVKNIIVGRPRIISRGSFYVKTSNDFVEEIKRIVHGAILFTIKNKNDWTVPELKQLIKDRLIPFFYKEKRRNPVILSTFLFADDRSNPLDGFLKAEEMEEVEFPDDEEDMDEEW</sequence>
<name>A0ABY8LU39_9BACT</name>
<keyword evidence="3" id="KW-0479">Metal-binding</keyword>
<dbReference type="PIRSF" id="PIRSF004803">
    <property type="entry name" value="RnjA"/>
    <property type="match status" value="1"/>
</dbReference>
<protein>
    <recommendedName>
        <fullName evidence="9">Ribonuclease J</fullName>
        <shortName evidence="9">RNase J</shortName>
        <ecNumber evidence="9">3.1.-.-</ecNumber>
    </recommendedName>
</protein>
<dbReference type="EMBL" id="CP122979">
    <property type="protein sequence ID" value="WGI36758.1"/>
    <property type="molecule type" value="Genomic_DNA"/>
</dbReference>
<dbReference type="InterPro" id="IPR030854">
    <property type="entry name" value="RNase_J_bac"/>
</dbReference>
<keyword evidence="5 9" id="KW-0378">Hydrolase</keyword>
<dbReference type="SMART" id="SM00849">
    <property type="entry name" value="Lactamase_B"/>
    <property type="match status" value="1"/>
</dbReference>
<keyword evidence="6" id="KW-0862">Zinc</keyword>
<comment type="subunit">
    <text evidence="9">Homodimer, may be a subunit of the RNA degradosome.</text>
</comment>
<evidence type="ECO:0000256" key="6">
    <source>
        <dbReference type="ARBA" id="ARBA00022833"/>
    </source>
</evidence>
<feature type="domain" description="Metallo-beta-lactamase" evidence="10">
    <location>
        <begin position="16"/>
        <end position="214"/>
    </location>
</feature>
<dbReference type="NCBIfam" id="TIGR00649">
    <property type="entry name" value="MG423"/>
    <property type="match status" value="1"/>
</dbReference>
<organism evidence="11 12">
    <name type="scientific">Mesomycoplasma lagogenitalium</name>
    <dbReference type="NCBI Taxonomy" id="171286"/>
    <lineage>
        <taxon>Bacteria</taxon>
        <taxon>Bacillati</taxon>
        <taxon>Mycoplasmatota</taxon>
        <taxon>Mycoplasmoidales</taxon>
        <taxon>Metamycoplasmataceae</taxon>
        <taxon>Mesomycoplasma</taxon>
    </lineage>
</organism>
<dbReference type="PANTHER" id="PTHR43694">
    <property type="entry name" value="RIBONUCLEASE J"/>
    <property type="match status" value="1"/>
</dbReference>
<keyword evidence="8 9" id="KW-0694">RNA-binding</keyword>
<dbReference type="GO" id="GO:0016787">
    <property type="term" value="F:hydrolase activity"/>
    <property type="evidence" value="ECO:0007669"/>
    <property type="project" value="UniProtKB-KW"/>
</dbReference>
<dbReference type="InterPro" id="IPR042173">
    <property type="entry name" value="RNase_J_2"/>
</dbReference>
<keyword evidence="1 9" id="KW-0963">Cytoplasm</keyword>
<evidence type="ECO:0000256" key="5">
    <source>
        <dbReference type="ARBA" id="ARBA00022801"/>
    </source>
</evidence>
<evidence type="ECO:0000313" key="12">
    <source>
        <dbReference type="Proteomes" id="UP001179842"/>
    </source>
</evidence>
<keyword evidence="2 9" id="KW-0540">Nuclease</keyword>
<evidence type="ECO:0000256" key="7">
    <source>
        <dbReference type="ARBA" id="ARBA00022839"/>
    </source>
</evidence>
<dbReference type="Gene3D" id="3.10.20.580">
    <property type="match status" value="1"/>
</dbReference>